<keyword evidence="10" id="KW-0626">Porin</keyword>
<dbReference type="PANTHER" id="PTHR33619">
    <property type="entry name" value="POLYSACCHARIDE EXPORT PROTEIN GFCE-RELATED"/>
    <property type="match status" value="1"/>
</dbReference>
<evidence type="ECO:0000259" key="19">
    <source>
        <dbReference type="Pfam" id="PF22461"/>
    </source>
</evidence>
<organism evidence="20 21">
    <name type="scientific">Desulfonema limicola</name>
    <dbReference type="NCBI Taxonomy" id="45656"/>
    <lineage>
        <taxon>Bacteria</taxon>
        <taxon>Pseudomonadati</taxon>
        <taxon>Thermodesulfobacteriota</taxon>
        <taxon>Desulfobacteria</taxon>
        <taxon>Desulfobacterales</taxon>
        <taxon>Desulfococcaceae</taxon>
        <taxon>Desulfonema</taxon>
    </lineage>
</organism>
<evidence type="ECO:0000256" key="5">
    <source>
        <dbReference type="ARBA" id="ARBA00022597"/>
    </source>
</evidence>
<keyword evidence="6" id="KW-0812">Transmembrane</keyword>
<evidence type="ECO:0000313" key="21">
    <source>
        <dbReference type="Proteomes" id="UP000663720"/>
    </source>
</evidence>
<dbReference type="Proteomes" id="UP000663720">
    <property type="component" value="Chromosome"/>
</dbReference>
<evidence type="ECO:0000313" key="20">
    <source>
        <dbReference type="EMBL" id="QTA83214.1"/>
    </source>
</evidence>
<dbReference type="GO" id="GO:0046930">
    <property type="term" value="C:pore complex"/>
    <property type="evidence" value="ECO:0007669"/>
    <property type="project" value="UniProtKB-KW"/>
</dbReference>
<keyword evidence="11" id="KW-0472">Membrane</keyword>
<dbReference type="InterPro" id="IPR049712">
    <property type="entry name" value="Poly_export"/>
</dbReference>
<evidence type="ECO:0000256" key="1">
    <source>
        <dbReference type="ARBA" id="ARBA00004571"/>
    </source>
</evidence>
<reference evidence="20" key="1">
    <citation type="journal article" date="2021" name="Microb. Physiol.">
        <title>Proteogenomic Insights into the Physiology of Marine, Sulfate-Reducing, Filamentous Desulfonema limicola and Desulfonema magnum.</title>
        <authorList>
            <person name="Schnaars V."/>
            <person name="Wohlbrand L."/>
            <person name="Scheve S."/>
            <person name="Hinrichs C."/>
            <person name="Reinhardt R."/>
            <person name="Rabus R."/>
        </authorList>
    </citation>
    <scope>NUCLEOTIDE SEQUENCE</scope>
    <source>
        <strain evidence="20">5ac10</strain>
    </source>
</reference>
<keyword evidence="4" id="KW-1134">Transmembrane beta strand</keyword>
<dbReference type="GO" id="GO:0015288">
    <property type="term" value="F:porin activity"/>
    <property type="evidence" value="ECO:0007669"/>
    <property type="project" value="UniProtKB-KW"/>
</dbReference>
<accession>A0A975BDK7</accession>
<keyword evidence="14" id="KW-0449">Lipoprotein</keyword>
<proteinExistence type="inferred from homology"/>
<dbReference type="RefSeq" id="WP_207689026.1">
    <property type="nucleotide sequence ID" value="NZ_CP061799.1"/>
</dbReference>
<feature type="domain" description="Soluble ligand binding" evidence="18">
    <location>
        <begin position="689"/>
        <end position="729"/>
    </location>
</feature>
<evidence type="ECO:0000256" key="8">
    <source>
        <dbReference type="ARBA" id="ARBA00023047"/>
    </source>
</evidence>
<evidence type="ECO:0000259" key="17">
    <source>
        <dbReference type="Pfam" id="PF02563"/>
    </source>
</evidence>
<evidence type="ECO:0000256" key="10">
    <source>
        <dbReference type="ARBA" id="ARBA00023114"/>
    </source>
</evidence>
<evidence type="ECO:0000256" key="15">
    <source>
        <dbReference type="SAM" id="MobiDB-lite"/>
    </source>
</evidence>
<dbReference type="PANTHER" id="PTHR33619:SF3">
    <property type="entry name" value="POLYSACCHARIDE EXPORT PROTEIN GFCE-RELATED"/>
    <property type="match status" value="1"/>
</dbReference>
<comment type="subcellular location">
    <subcellularLocation>
        <location evidence="1">Cell outer membrane</location>
        <topology evidence="1">Multi-pass membrane protein</topology>
    </subcellularLocation>
</comment>
<feature type="chain" id="PRO_5036915961" evidence="16">
    <location>
        <begin position="23"/>
        <end position="940"/>
    </location>
</feature>
<dbReference type="GO" id="GO:0006811">
    <property type="term" value="P:monoatomic ion transport"/>
    <property type="evidence" value="ECO:0007669"/>
    <property type="project" value="UniProtKB-KW"/>
</dbReference>
<dbReference type="InterPro" id="IPR054765">
    <property type="entry name" value="SLBB_dom"/>
</dbReference>
<feature type="compositionally biased region" description="Polar residues" evidence="15">
    <location>
        <begin position="73"/>
        <end position="84"/>
    </location>
</feature>
<dbReference type="KEGG" id="dli:dnl_56100"/>
<keyword evidence="9" id="KW-0406">Ion transport</keyword>
<dbReference type="AlphaFoldDB" id="A0A975BDK7"/>
<evidence type="ECO:0000256" key="7">
    <source>
        <dbReference type="ARBA" id="ARBA00022729"/>
    </source>
</evidence>
<dbReference type="InterPro" id="IPR003715">
    <property type="entry name" value="Poly_export_N"/>
</dbReference>
<evidence type="ECO:0000256" key="11">
    <source>
        <dbReference type="ARBA" id="ARBA00023136"/>
    </source>
</evidence>
<evidence type="ECO:0000256" key="3">
    <source>
        <dbReference type="ARBA" id="ARBA00022448"/>
    </source>
</evidence>
<feature type="domain" description="Polysaccharide export protein N-terminal" evidence="17">
    <location>
        <begin position="159"/>
        <end position="232"/>
    </location>
</feature>
<feature type="domain" description="Soluble ligand binding" evidence="18">
    <location>
        <begin position="831"/>
        <end position="881"/>
    </location>
</feature>
<dbReference type="Gene3D" id="3.10.560.10">
    <property type="entry name" value="Outer membrane lipoprotein wza domain like"/>
    <property type="match status" value="7"/>
</dbReference>
<keyword evidence="8" id="KW-0625">Polysaccharide transport</keyword>
<dbReference type="Pfam" id="PF22461">
    <property type="entry name" value="SLBB_2"/>
    <property type="match status" value="1"/>
</dbReference>
<evidence type="ECO:0000256" key="6">
    <source>
        <dbReference type="ARBA" id="ARBA00022692"/>
    </source>
</evidence>
<keyword evidence="7 16" id="KW-0732">Signal</keyword>
<evidence type="ECO:0000259" key="18">
    <source>
        <dbReference type="Pfam" id="PF10531"/>
    </source>
</evidence>
<dbReference type="Pfam" id="PF02563">
    <property type="entry name" value="Poly_export"/>
    <property type="match status" value="1"/>
</dbReference>
<feature type="signal peptide" evidence="16">
    <location>
        <begin position="1"/>
        <end position="22"/>
    </location>
</feature>
<gene>
    <name evidence="20" type="ORF">dnl_56100</name>
</gene>
<feature type="domain" description="Soluble ligand binding" evidence="18">
    <location>
        <begin position="240"/>
        <end position="287"/>
    </location>
</feature>
<dbReference type="EMBL" id="CP061799">
    <property type="protein sequence ID" value="QTA83214.1"/>
    <property type="molecule type" value="Genomic_DNA"/>
</dbReference>
<name>A0A975BDK7_9BACT</name>
<keyword evidence="5" id="KW-0762">Sugar transport</keyword>
<evidence type="ECO:0000256" key="14">
    <source>
        <dbReference type="ARBA" id="ARBA00023288"/>
    </source>
</evidence>
<sequence>MKNTIYLSVVFFILLFIPSSILCQETAPAAASVQGTAAPAAPAPVQGTAAPAASAPVFQGNAFQPLVPAPAANVSQPPQTTQDMPGTLTPEEIDQGKKLLEEGKKEDQKTPDTQVSEDFMEDTFLVKKENIEYPKLEIFGHNLFSYTGEGSFKPVLNMPVSDDYIIGPGDSIRVVMWGRLDQSLELFIDNEGVLNFPQIGPLNVAGLKFKELKELIRIKAEAITGVSVSVSMGNLKTIQIFVLGEVKRPGLYTVSSLSTLINALFASGGPTWLGSLRDIELKRDGMIITTVDLYDFLLNGDIAADSRLMAGDVIFVPQAGPMVSVFGRVKRPAVYELKNMTLYRALELAGGLSPRAINQRIQIERAFENQFQIVQDISYEDFQNKPNILLQDGDLIRIFSMLPSMANAVFLYGNVLRPGQYEYSSGLKIKDIIPDTDSLKMDTYFEYALVKRYRFNDMKTELIPFDLKKLLVDNDPGQNIRLKPLDEIYIFDKDRFKDRAYARCQGAVRRPGKYYIDDMHIKDLILKAGNTSRDAFMDMAHLYRTNPETKEITIHTFNLEQALLEVPGHNLLLQDQDRIIVHNIREYEKQYNVSANGALNKPGTYPYASNMDIRDLILVAGNVKDTTYMKEAELIRYEILDGHELKTSIIKFNVSLALDNHPEHNLKLNPMDTITLKQVPEWADRRVAVKITGEVVFPGNYPILPNDRLSDIIERAGGYTEYAYYQGAVFTRKAVKDLQQKRLNEMIKELELGVARLSSEDAQSALSEEDAYIQKQYSSSQKTLISKLKVSEASGRVVTSLLPLDELKGSELNIVLEDGDTLNIPRKPATINVLGAVYNPCALIFDPANSELEYYLARTGGPTEYAKADDIYVIRVDGTVTSSHDNSWWRDFKTTNLNPGDTILVPEEVVKPNYLRDTKDITEIIYQLAVTAGITITQVF</sequence>
<dbReference type="GO" id="GO:0015159">
    <property type="term" value="F:polysaccharide transmembrane transporter activity"/>
    <property type="evidence" value="ECO:0007669"/>
    <property type="project" value="InterPro"/>
</dbReference>
<keyword evidence="13" id="KW-0998">Cell outer membrane</keyword>
<comment type="similarity">
    <text evidence="2">Belongs to the BexD/CtrA/VexA family.</text>
</comment>
<keyword evidence="21" id="KW-1185">Reference proteome</keyword>
<dbReference type="InterPro" id="IPR019554">
    <property type="entry name" value="Soluble_ligand-bd"/>
</dbReference>
<evidence type="ECO:0000256" key="9">
    <source>
        <dbReference type="ARBA" id="ARBA00023065"/>
    </source>
</evidence>
<evidence type="ECO:0000256" key="4">
    <source>
        <dbReference type="ARBA" id="ARBA00022452"/>
    </source>
</evidence>
<feature type="domain" description="SLBB" evidence="19">
    <location>
        <begin position="323"/>
        <end position="397"/>
    </location>
</feature>
<dbReference type="GO" id="GO:0009279">
    <property type="term" value="C:cell outer membrane"/>
    <property type="evidence" value="ECO:0007669"/>
    <property type="project" value="UniProtKB-SubCell"/>
</dbReference>
<evidence type="ECO:0000256" key="12">
    <source>
        <dbReference type="ARBA" id="ARBA00023139"/>
    </source>
</evidence>
<feature type="region of interest" description="Disordered" evidence="15">
    <location>
        <begin position="68"/>
        <end position="90"/>
    </location>
</feature>
<keyword evidence="12" id="KW-0564">Palmitate</keyword>
<dbReference type="Pfam" id="PF10531">
    <property type="entry name" value="SLBB"/>
    <property type="match status" value="3"/>
</dbReference>
<evidence type="ECO:0000256" key="13">
    <source>
        <dbReference type="ARBA" id="ARBA00023237"/>
    </source>
</evidence>
<evidence type="ECO:0000256" key="2">
    <source>
        <dbReference type="ARBA" id="ARBA00009450"/>
    </source>
</evidence>
<evidence type="ECO:0000256" key="16">
    <source>
        <dbReference type="SAM" id="SignalP"/>
    </source>
</evidence>
<keyword evidence="3" id="KW-0813">Transport</keyword>
<protein>
    <submittedName>
        <fullName evidence="20">SLBB domain-containing protein</fullName>
    </submittedName>
</protein>